<accession>A0A6L2J6S9</accession>
<evidence type="ECO:0000313" key="2">
    <source>
        <dbReference type="EMBL" id="GEU32382.1"/>
    </source>
</evidence>
<dbReference type="EMBL" id="BKCJ010000348">
    <property type="protein sequence ID" value="GEU32382.1"/>
    <property type="molecule type" value="Genomic_DNA"/>
</dbReference>
<feature type="compositionally biased region" description="Polar residues" evidence="1">
    <location>
        <begin position="123"/>
        <end position="132"/>
    </location>
</feature>
<evidence type="ECO:0000256" key="1">
    <source>
        <dbReference type="SAM" id="MobiDB-lite"/>
    </source>
</evidence>
<feature type="region of interest" description="Disordered" evidence="1">
    <location>
        <begin position="108"/>
        <end position="220"/>
    </location>
</feature>
<organism evidence="2">
    <name type="scientific">Tanacetum cinerariifolium</name>
    <name type="common">Dalmatian daisy</name>
    <name type="synonym">Chrysanthemum cinerariifolium</name>
    <dbReference type="NCBI Taxonomy" id="118510"/>
    <lineage>
        <taxon>Eukaryota</taxon>
        <taxon>Viridiplantae</taxon>
        <taxon>Streptophyta</taxon>
        <taxon>Embryophyta</taxon>
        <taxon>Tracheophyta</taxon>
        <taxon>Spermatophyta</taxon>
        <taxon>Magnoliopsida</taxon>
        <taxon>eudicotyledons</taxon>
        <taxon>Gunneridae</taxon>
        <taxon>Pentapetalae</taxon>
        <taxon>asterids</taxon>
        <taxon>campanulids</taxon>
        <taxon>Asterales</taxon>
        <taxon>Asteraceae</taxon>
        <taxon>Asteroideae</taxon>
        <taxon>Anthemideae</taxon>
        <taxon>Anthemidinae</taxon>
        <taxon>Tanacetum</taxon>
    </lineage>
</organism>
<protein>
    <recommendedName>
        <fullName evidence="3">Xylulose kinase-1</fullName>
    </recommendedName>
</protein>
<proteinExistence type="predicted"/>
<comment type="caution">
    <text evidence="2">The sequence shown here is derived from an EMBL/GenBank/DDBJ whole genome shotgun (WGS) entry which is preliminary data.</text>
</comment>
<reference evidence="2" key="1">
    <citation type="journal article" date="2019" name="Sci. Rep.">
        <title>Draft genome of Tanacetum cinerariifolium, the natural source of mosquito coil.</title>
        <authorList>
            <person name="Yamashiro T."/>
            <person name="Shiraishi A."/>
            <person name="Satake H."/>
            <person name="Nakayama K."/>
        </authorList>
    </citation>
    <scope>NUCLEOTIDE SEQUENCE</scope>
</reference>
<evidence type="ECO:0008006" key="3">
    <source>
        <dbReference type="Google" id="ProtNLM"/>
    </source>
</evidence>
<sequence>MSTLKFAETYNMIVFLSKPTESEGFEQIIDFNANPIKYALTVNPTDYTSCIKQFWTTAKAKNINGEARIHAKVDGKKVFGNMRRVDKDFFGKIAPLFPTMMVQDQEEIGEGSANPTDPHHTPTIIQPSTSQPSRKHKSRKTKRKDTELPRTSVPTEHVADEAVNEEMDDSLERATTTATSLDLKQDRGNISKTQSKETPNEPSSPGTSLSGGPKHQDTMGDTITQIRSENVSKFSNDPLLVGVNTPRSGEDSLKLTELMELCTHLLQRVFDLETTKTSQAQEITSLKKKVGLSARVDSSVDEESLGEEDASKQGRISSIDANQDIYLINVYKDEDIFGVNDQDDISIFDANKHLQGEEVVIEKEVAGKDVSAVEEVNAASIATSITATTTIAATTPTISMNEITLAKALVTPPKWLAAEYESGGVLL</sequence>
<feature type="compositionally biased region" description="Basic and acidic residues" evidence="1">
    <location>
        <begin position="183"/>
        <end position="199"/>
    </location>
</feature>
<feature type="compositionally biased region" description="Low complexity" evidence="1">
    <location>
        <begin position="203"/>
        <end position="213"/>
    </location>
</feature>
<feature type="compositionally biased region" description="Polar residues" evidence="1">
    <location>
        <begin position="173"/>
        <end position="182"/>
    </location>
</feature>
<gene>
    <name evidence="2" type="ORF">Tci_004360</name>
</gene>
<name>A0A6L2J6S9_TANCI</name>
<feature type="compositionally biased region" description="Basic residues" evidence="1">
    <location>
        <begin position="133"/>
        <end position="143"/>
    </location>
</feature>
<dbReference type="AlphaFoldDB" id="A0A6L2J6S9"/>